<dbReference type="GO" id="GO:0005524">
    <property type="term" value="F:ATP binding"/>
    <property type="evidence" value="ECO:0007669"/>
    <property type="project" value="UniProtKB-KW"/>
</dbReference>
<feature type="region of interest" description="Disordered" evidence="8">
    <location>
        <begin position="207"/>
        <end position="263"/>
    </location>
</feature>
<evidence type="ECO:0000256" key="9">
    <source>
        <dbReference type="SAM" id="Phobius"/>
    </source>
</evidence>
<dbReference type="VEuPathDB" id="FungiDB:SPBR_05892"/>
<keyword evidence="6 9" id="KW-1133">Transmembrane helix</keyword>
<evidence type="ECO:0000256" key="4">
    <source>
        <dbReference type="ARBA" id="ARBA00022741"/>
    </source>
</evidence>
<evidence type="ECO:0000256" key="2">
    <source>
        <dbReference type="ARBA" id="ARBA00022553"/>
    </source>
</evidence>
<keyword evidence="2" id="KW-0597">Phosphoprotein</keyword>
<evidence type="ECO:0000256" key="6">
    <source>
        <dbReference type="ARBA" id="ARBA00022989"/>
    </source>
</evidence>
<name>A0A0C2F6B0_9PEZI</name>
<keyword evidence="13" id="KW-1185">Reference proteome</keyword>
<gene>
    <name evidence="12" type="ORF">SPBR_05892</name>
</gene>
<evidence type="ECO:0000259" key="11">
    <source>
        <dbReference type="Pfam" id="PF21314"/>
    </source>
</evidence>
<evidence type="ECO:0000256" key="8">
    <source>
        <dbReference type="SAM" id="MobiDB-lite"/>
    </source>
</evidence>
<feature type="compositionally biased region" description="Gly residues" evidence="8">
    <location>
        <begin position="323"/>
        <end position="341"/>
    </location>
</feature>
<dbReference type="EMBL" id="AWTV01000004">
    <property type="protein sequence ID" value="KIH94479.1"/>
    <property type="molecule type" value="Genomic_DNA"/>
</dbReference>
<feature type="domain" description="Epidermal growth factor receptor-like transmembrane-juxtamembrane segment" evidence="11">
    <location>
        <begin position="271"/>
        <end position="300"/>
    </location>
</feature>
<feature type="compositionally biased region" description="Low complexity" evidence="8">
    <location>
        <begin position="207"/>
        <end position="254"/>
    </location>
</feature>
<dbReference type="GO" id="GO:0016020">
    <property type="term" value="C:membrane"/>
    <property type="evidence" value="ECO:0007669"/>
    <property type="project" value="UniProtKB-SubCell"/>
</dbReference>
<feature type="transmembrane region" description="Helical" evidence="9">
    <location>
        <begin position="271"/>
        <end position="293"/>
    </location>
</feature>
<feature type="compositionally biased region" description="Low complexity" evidence="8">
    <location>
        <begin position="411"/>
        <end position="424"/>
    </location>
</feature>
<dbReference type="PROSITE" id="PS51257">
    <property type="entry name" value="PROKAR_LIPOPROTEIN"/>
    <property type="match status" value="1"/>
</dbReference>
<evidence type="ECO:0000256" key="5">
    <source>
        <dbReference type="ARBA" id="ARBA00022840"/>
    </source>
</evidence>
<feature type="signal peptide" evidence="10">
    <location>
        <begin position="1"/>
        <end position="23"/>
    </location>
</feature>
<proteinExistence type="predicted"/>
<keyword evidence="7 9" id="KW-0472">Membrane</keyword>
<keyword evidence="4" id="KW-0547">Nucleotide-binding</keyword>
<dbReference type="PANTHER" id="PTHR15549:SF30">
    <property type="entry name" value="MID2 DOMAIN-CONTAINING PROTEIN"/>
    <property type="match status" value="1"/>
</dbReference>
<dbReference type="Pfam" id="PF21314">
    <property type="entry name" value="TM_ErbB1"/>
    <property type="match status" value="1"/>
</dbReference>
<evidence type="ECO:0000256" key="7">
    <source>
        <dbReference type="ARBA" id="ARBA00023136"/>
    </source>
</evidence>
<dbReference type="OrthoDB" id="4849731at2759"/>
<comment type="subcellular location">
    <subcellularLocation>
        <location evidence="1">Membrane</location>
        <topology evidence="1">Single-pass membrane protein</topology>
    </subcellularLocation>
</comment>
<dbReference type="GeneID" id="63679076"/>
<feature type="region of interest" description="Disordered" evidence="8">
    <location>
        <begin position="302"/>
        <end position="473"/>
    </location>
</feature>
<dbReference type="InterPro" id="IPR049328">
    <property type="entry name" value="TM_ErbB1"/>
</dbReference>
<reference evidence="12 13" key="1">
    <citation type="journal article" date="2014" name="BMC Genomics">
        <title>Comparative genomics of the major fungal agents of human and animal Sporotrichosis: Sporothrix schenckii and Sporothrix brasiliensis.</title>
        <authorList>
            <person name="Teixeira M.M."/>
            <person name="de Almeida L.G."/>
            <person name="Kubitschek-Barreira P."/>
            <person name="Alves F.L."/>
            <person name="Kioshima E.S."/>
            <person name="Abadio A.K."/>
            <person name="Fernandes L."/>
            <person name="Derengowski L.S."/>
            <person name="Ferreira K.S."/>
            <person name="Souza R.C."/>
            <person name="Ruiz J.C."/>
            <person name="de Andrade N.C."/>
            <person name="Paes H.C."/>
            <person name="Nicola A.M."/>
            <person name="Albuquerque P."/>
            <person name="Gerber A.L."/>
            <person name="Martins V.P."/>
            <person name="Peconick L.D."/>
            <person name="Neto A.V."/>
            <person name="Chaucanez C.B."/>
            <person name="Silva P.A."/>
            <person name="Cunha O.L."/>
            <person name="de Oliveira F.F."/>
            <person name="dos Santos T.C."/>
            <person name="Barros A.L."/>
            <person name="Soares M.A."/>
            <person name="de Oliveira L.M."/>
            <person name="Marini M.M."/>
            <person name="Villalobos-Duno H."/>
            <person name="Cunha M.M."/>
            <person name="de Hoog S."/>
            <person name="da Silveira J.F."/>
            <person name="Henrissat B."/>
            <person name="Nino-Vega G.A."/>
            <person name="Cisalpino P.S."/>
            <person name="Mora-Montes H.M."/>
            <person name="Almeida S.R."/>
            <person name="Stajich J.E."/>
            <person name="Lopes-Bezerra L.M."/>
            <person name="Vasconcelos A.T."/>
            <person name="Felipe M.S."/>
        </authorList>
    </citation>
    <scope>NUCLEOTIDE SEQUENCE [LARGE SCALE GENOMIC DNA]</scope>
    <source>
        <strain evidence="12 13">5110</strain>
    </source>
</reference>
<dbReference type="GO" id="GO:0071944">
    <property type="term" value="C:cell periphery"/>
    <property type="evidence" value="ECO:0007669"/>
    <property type="project" value="UniProtKB-ARBA"/>
</dbReference>
<keyword evidence="10" id="KW-0732">Signal</keyword>
<evidence type="ECO:0000256" key="3">
    <source>
        <dbReference type="ARBA" id="ARBA00022692"/>
    </source>
</evidence>
<feature type="compositionally biased region" description="Basic and acidic residues" evidence="8">
    <location>
        <begin position="461"/>
        <end position="473"/>
    </location>
</feature>
<comment type="caution">
    <text evidence="12">The sequence shown here is derived from an EMBL/GenBank/DDBJ whole genome shotgun (WGS) entry which is preliminary data.</text>
</comment>
<dbReference type="AlphaFoldDB" id="A0A0C2F6B0"/>
<dbReference type="Proteomes" id="UP000031575">
    <property type="component" value="Unassembled WGS sequence"/>
</dbReference>
<evidence type="ECO:0000313" key="12">
    <source>
        <dbReference type="EMBL" id="KIH94479.1"/>
    </source>
</evidence>
<organism evidence="12 13">
    <name type="scientific">Sporothrix brasiliensis 5110</name>
    <dbReference type="NCBI Taxonomy" id="1398154"/>
    <lineage>
        <taxon>Eukaryota</taxon>
        <taxon>Fungi</taxon>
        <taxon>Dikarya</taxon>
        <taxon>Ascomycota</taxon>
        <taxon>Pezizomycotina</taxon>
        <taxon>Sordariomycetes</taxon>
        <taxon>Sordariomycetidae</taxon>
        <taxon>Ophiostomatales</taxon>
        <taxon>Ophiostomataceae</taxon>
        <taxon>Sporothrix</taxon>
    </lineage>
</organism>
<dbReference type="RefSeq" id="XP_040622489.1">
    <property type="nucleotide sequence ID" value="XM_040764155.1"/>
</dbReference>
<dbReference type="HOGENOM" id="CLU_554424_0_0_1"/>
<keyword evidence="5" id="KW-0067">ATP-binding</keyword>
<evidence type="ECO:0000256" key="10">
    <source>
        <dbReference type="SAM" id="SignalP"/>
    </source>
</evidence>
<evidence type="ECO:0000313" key="13">
    <source>
        <dbReference type="Proteomes" id="UP000031575"/>
    </source>
</evidence>
<protein>
    <recommendedName>
        <fullName evidence="11">Epidermal growth factor receptor-like transmembrane-juxtamembrane segment domain-containing protein</fullName>
    </recommendedName>
</protein>
<feature type="chain" id="PRO_5002148261" description="Epidermal growth factor receptor-like transmembrane-juxtamembrane segment domain-containing protein" evidence="10">
    <location>
        <begin position="24"/>
        <end position="473"/>
    </location>
</feature>
<keyword evidence="3 9" id="KW-0812">Transmembrane</keyword>
<accession>A0A0C2F6B0</accession>
<dbReference type="PANTHER" id="PTHR15549">
    <property type="entry name" value="PAIRED IMMUNOGLOBULIN-LIKE TYPE 2 RECEPTOR"/>
    <property type="match status" value="1"/>
</dbReference>
<evidence type="ECO:0000256" key="1">
    <source>
        <dbReference type="ARBA" id="ARBA00004167"/>
    </source>
</evidence>
<feature type="compositionally biased region" description="Low complexity" evidence="8">
    <location>
        <begin position="342"/>
        <end position="361"/>
    </location>
</feature>
<dbReference type="InterPro" id="IPR051694">
    <property type="entry name" value="Immunoregulatory_rcpt-like"/>
</dbReference>
<sequence>MKQFSHVATAVAAAACLATAAEARRSALYDHHNVERNWQPPVETAIAAAVLIAAGEGYGDAESSFQAAMHDYVDAPEPPATTPPPALDPRFVAKRHTTDNTCAYLSGISSISLYCETYQECVANSINKFAGCCPDTSTACPLPTTCYPSSKHSLYTTSNGYTLWCGDSAYPECVTHYYADSVFSGYTLLGCGKTQAVDKVWFLPTSASSSSSLSSSMSSSSPSSSSSSKSTKSPTTSNGSPASNSASSSSSPDGSGNGGGNNGKKSNTGAIAGGVVGGVAGLGLIGLGAFFLLRRSNQNKVNNNGNNAGGAPPPMGQPQQGPYYGGPGGDPAGYAAGGAAAGVGAAAYHDPQQQQQYNNQYAGYSPQQSPPLQQDAKAYDPYLSNGQQQPFDPNAPSAAGSPPLAQGPQSGAYNAAAVAPAGAGHISPNETISPYSAPPPQPGMGFHSGPVPTTLDVAELPTERNDGELRELA</sequence>